<evidence type="ECO:0000313" key="2">
    <source>
        <dbReference type="Proteomes" id="UP000694551"/>
    </source>
</evidence>
<proteinExistence type="predicted"/>
<reference evidence="1" key="2">
    <citation type="submission" date="2025-09" db="UniProtKB">
        <authorList>
            <consortium name="Ensembl"/>
        </authorList>
    </citation>
    <scope>IDENTIFICATION</scope>
</reference>
<evidence type="ECO:0000313" key="1">
    <source>
        <dbReference type="Ensembl" id="ENSSOCP00000001110.1"/>
    </source>
</evidence>
<organism evidence="1 2">
    <name type="scientific">Strix occidentalis caurina</name>
    <name type="common">northern spotted owl</name>
    <dbReference type="NCBI Taxonomy" id="311401"/>
    <lineage>
        <taxon>Eukaryota</taxon>
        <taxon>Metazoa</taxon>
        <taxon>Chordata</taxon>
        <taxon>Craniata</taxon>
        <taxon>Vertebrata</taxon>
        <taxon>Euteleostomi</taxon>
        <taxon>Archelosauria</taxon>
        <taxon>Archosauria</taxon>
        <taxon>Dinosauria</taxon>
        <taxon>Saurischia</taxon>
        <taxon>Theropoda</taxon>
        <taxon>Coelurosauria</taxon>
        <taxon>Aves</taxon>
        <taxon>Neognathae</taxon>
        <taxon>Neoaves</taxon>
        <taxon>Telluraves</taxon>
        <taxon>Strigiformes</taxon>
        <taxon>Strigidae</taxon>
        <taxon>Strix</taxon>
    </lineage>
</organism>
<dbReference type="Ensembl" id="ENSSOCT00000001137.1">
    <property type="protein sequence ID" value="ENSSOCP00000001110.1"/>
    <property type="gene ID" value="ENSSOCG00000000874.1"/>
</dbReference>
<protein>
    <submittedName>
        <fullName evidence="1">HAUS augmin like complex subunit 8</fullName>
    </submittedName>
</protein>
<dbReference type="Proteomes" id="UP000694551">
    <property type="component" value="Unplaced"/>
</dbReference>
<sequence>MELIFPVQPSSAALCISSQKGADNTPVFWLLLSSTHPASRLLLQLPCPSPWRWARSWEGSQPEQLTSLTRGSFRTVWCLLSSECGGKGGGRGDIPYLHLSFEQPVPKPCFPEGGWTSPADGKERITFSAGKNLAELEKKTEKNLLMLCEEKERQHKKLCELKREILLREREQKLDEALDKQMEVLSPLVPVCERFKDQYKSFAASLDATRHELPIKNIHIEGDTLTYLGELQKQLTITQELLTEIMPGHLEESEKTFNVLKDLKEVSQKLDKELQRSFAEVQNLSFQVSKEVSLHNQKICEENHGLDVVKHCKYDLYVLKLLGFLLKLASSEELCMWSCAFPDRIGRICRNVQHDHWSLSEQFLEELLIVPYFWIG</sequence>
<accession>A0A8D0EIC2</accession>
<dbReference type="AlphaFoldDB" id="A0A8D0EIC2"/>
<keyword evidence="2" id="KW-1185">Reference proteome</keyword>
<name>A0A8D0EIC2_STROC</name>
<reference evidence="1" key="1">
    <citation type="submission" date="2025-08" db="UniProtKB">
        <authorList>
            <consortium name="Ensembl"/>
        </authorList>
    </citation>
    <scope>IDENTIFICATION</scope>
</reference>